<evidence type="ECO:0000256" key="1">
    <source>
        <dbReference type="SAM" id="MobiDB-lite"/>
    </source>
</evidence>
<feature type="region of interest" description="Disordered" evidence="1">
    <location>
        <begin position="144"/>
        <end position="213"/>
    </location>
</feature>
<evidence type="ECO:0000313" key="3">
    <source>
        <dbReference type="Proteomes" id="UP000309215"/>
    </source>
</evidence>
<dbReference type="AlphaFoldDB" id="A0A4U1IKY4"/>
<sequence length="925" mass="103115">MGYDPGVALGRALRDQGRRAHRHGPRRRREKRALDRALDAGRRASAPGRMVAGRHVLRVQLYGQPRTGGRREMQGDAGASRRLRGETRSALHAALPARRKGPPLARRRRPFARPGCGRRLEGERRPRHDRDQAAALGLAAHLRGPRDDVFPGRGRGARRQGAGDPARAAVGPQRACGHRFRADGRAPRRRPHARAPRGVFLSPRPAEPRRARRFPRPRARRHIARAHRAGPLGTLDEARGPRARVRAPARYVHRDLQGEKARRHGLARGRAQGVRGAEQVGSLLRLRRARDGSDRRDILLVERPCRGRGRGHLGAAGGGRLDVRLVLGRRVPRKELRSLRHARRPLQRRRVGERKPARAALDVEQEDRPVRPLAPDPPRKTLIFPLSLVSLRPRVTALRLHSPAPARAETIRSPPSLLARGVQWCSDGRHLGRTMNTMNTTRSVILAASILALIGAQRVTSAQEPRLRPGFVPNGYFRTHEILVPRAPGREPMNETNRAARLHPELRGALLRIDSGPASGESSRPIFPSSWWPMTENGIADRWNSRNKDYSDFRSDPENLSPVEKYDLLMNPGEAQRLPQVRAFTSEEMRRPERERGSGAVRPSIVVAGPATAWELLNHGTYQTTVPESWWGHCNGWSSYSTAERDGAPSRDVRVRRENGRIVECNGERGRSCVLFRMADLEALFSEIYFHDSSTMAGNRCNVPEDDITRDSVGRPTTAACRDVNPGTLHIALTGLMGRGAPALANLGGPRERLPFVIDYAYGDEVWTFPVVKYRIQENEAIDERRASQLVCNGDGPSAGCRTYRWNENAVRFARIRTSIHLVNYAASIEQLLVPPLQRRRPTAEVTYHYVLELDGRGTILGGEWIDSPTGVGPNSKELHPDFIFMSAFPDASDEAGDDTGGRSDNPHISSVVLQSILRLSRNGR</sequence>
<comment type="caution">
    <text evidence="2">The sequence shown here is derived from an EMBL/GenBank/DDBJ whole genome shotgun (WGS) entry which is preliminary data.</text>
</comment>
<protein>
    <submittedName>
        <fullName evidence="2">Uncharacterized protein</fullName>
    </submittedName>
</protein>
<name>A0A4U1IKY4_9BACT</name>
<keyword evidence="3" id="KW-1185">Reference proteome</keyword>
<proteinExistence type="predicted"/>
<feature type="region of interest" description="Disordered" evidence="1">
    <location>
        <begin position="64"/>
        <end position="130"/>
    </location>
</feature>
<dbReference type="Proteomes" id="UP000309215">
    <property type="component" value="Unassembled WGS sequence"/>
</dbReference>
<feature type="compositionally biased region" description="Basic residues" evidence="1">
    <location>
        <begin position="19"/>
        <end position="31"/>
    </location>
</feature>
<gene>
    <name evidence="2" type="ORF">E8A74_48180</name>
</gene>
<dbReference type="InterPro" id="IPR032048">
    <property type="entry name" value="TGase_elicitor"/>
</dbReference>
<accession>A0A4U1IKY4</accession>
<reference evidence="2 3" key="1">
    <citation type="submission" date="2019-04" db="EMBL/GenBank/DDBJ databases">
        <authorList>
            <person name="Li Y."/>
            <person name="Wang J."/>
        </authorList>
    </citation>
    <scope>NUCLEOTIDE SEQUENCE [LARGE SCALE GENOMIC DNA]</scope>
    <source>
        <strain evidence="2 3">DSM 14668</strain>
    </source>
</reference>
<evidence type="ECO:0000313" key="2">
    <source>
        <dbReference type="EMBL" id="TKC94638.1"/>
    </source>
</evidence>
<feature type="compositionally biased region" description="Low complexity" evidence="1">
    <location>
        <begin position="159"/>
        <end position="169"/>
    </location>
</feature>
<feature type="compositionally biased region" description="Basic residues" evidence="1">
    <location>
        <begin position="342"/>
        <end position="352"/>
    </location>
</feature>
<feature type="compositionally biased region" description="Basic and acidic residues" evidence="1">
    <location>
        <begin position="32"/>
        <end position="42"/>
    </location>
</feature>
<feature type="region of interest" description="Disordered" evidence="1">
    <location>
        <begin position="342"/>
        <end position="376"/>
    </location>
</feature>
<feature type="compositionally biased region" description="Basic and acidic residues" evidence="1">
    <location>
        <begin position="118"/>
        <end position="130"/>
    </location>
</feature>
<feature type="region of interest" description="Disordered" evidence="1">
    <location>
        <begin position="1"/>
        <end position="46"/>
    </location>
</feature>
<dbReference type="EMBL" id="SSMQ01000107">
    <property type="protein sequence ID" value="TKC94638.1"/>
    <property type="molecule type" value="Genomic_DNA"/>
</dbReference>
<feature type="compositionally biased region" description="Basic residues" evidence="1">
    <location>
        <begin position="97"/>
        <end position="111"/>
    </location>
</feature>
<dbReference type="Pfam" id="PF16683">
    <property type="entry name" value="TGase_elicitor"/>
    <property type="match status" value="1"/>
</dbReference>
<dbReference type="GO" id="GO:0016755">
    <property type="term" value="F:aminoacyltransferase activity"/>
    <property type="evidence" value="ECO:0007669"/>
    <property type="project" value="InterPro"/>
</dbReference>
<organism evidence="2 3">
    <name type="scientific">Polyangium fumosum</name>
    <dbReference type="NCBI Taxonomy" id="889272"/>
    <lineage>
        <taxon>Bacteria</taxon>
        <taxon>Pseudomonadati</taxon>
        <taxon>Myxococcota</taxon>
        <taxon>Polyangia</taxon>
        <taxon>Polyangiales</taxon>
        <taxon>Polyangiaceae</taxon>
        <taxon>Polyangium</taxon>
    </lineage>
</organism>
<dbReference type="OrthoDB" id="5491189at2"/>